<dbReference type="Proteomes" id="UP000607559">
    <property type="component" value="Unassembled WGS sequence"/>
</dbReference>
<evidence type="ECO:0000256" key="2">
    <source>
        <dbReference type="ARBA" id="ARBA00022553"/>
    </source>
</evidence>
<gene>
    <name evidence="3 7" type="primary">acpP</name>
    <name evidence="7" type="ORF">GCM10011511_44270</name>
</gene>
<proteinExistence type="inferred from homology"/>
<dbReference type="PANTHER" id="PTHR20863">
    <property type="entry name" value="ACYL CARRIER PROTEIN"/>
    <property type="match status" value="1"/>
</dbReference>
<feature type="domain" description="Carrier" evidence="6">
    <location>
        <begin position="9"/>
        <end position="84"/>
    </location>
</feature>
<feature type="modified residue" description="O-(pantetheine 4'-phosphoryl)serine" evidence="3">
    <location>
        <position position="44"/>
    </location>
</feature>
<keyword evidence="3" id="KW-0963">Cytoplasm</keyword>
<dbReference type="NCBIfam" id="TIGR00517">
    <property type="entry name" value="acyl_carrier"/>
    <property type="match status" value="1"/>
</dbReference>
<dbReference type="AlphaFoldDB" id="A0A8J2UGT6"/>
<dbReference type="GO" id="GO:0009245">
    <property type="term" value="P:lipid A biosynthetic process"/>
    <property type="evidence" value="ECO:0007669"/>
    <property type="project" value="TreeGrafter"/>
</dbReference>
<comment type="subcellular location">
    <subcellularLocation>
        <location evidence="3">Cytoplasm</location>
    </subcellularLocation>
</comment>
<keyword evidence="3" id="KW-0275">Fatty acid biosynthesis</keyword>
<keyword evidence="3" id="KW-0276">Fatty acid metabolism</keyword>
<dbReference type="GO" id="GO:0000035">
    <property type="term" value="F:acyl binding"/>
    <property type="evidence" value="ECO:0007669"/>
    <property type="project" value="TreeGrafter"/>
</dbReference>
<comment type="function">
    <text evidence="3 5">Carrier of the growing fatty acid chain in fatty acid biosynthesis.</text>
</comment>
<evidence type="ECO:0000256" key="4">
    <source>
        <dbReference type="NCBIfam" id="TIGR00517"/>
    </source>
</evidence>
<dbReference type="NCBIfam" id="NF002150">
    <property type="entry name" value="PRK00982.1-4"/>
    <property type="match status" value="1"/>
</dbReference>
<dbReference type="NCBIfam" id="NF002148">
    <property type="entry name" value="PRK00982.1-2"/>
    <property type="match status" value="1"/>
</dbReference>
<accession>A0A8J2UGT6</accession>
<reference evidence="7" key="2">
    <citation type="submission" date="2020-09" db="EMBL/GenBank/DDBJ databases">
        <authorList>
            <person name="Sun Q."/>
            <person name="Zhou Y."/>
        </authorList>
    </citation>
    <scope>NUCLEOTIDE SEQUENCE</scope>
    <source>
        <strain evidence="7">CGMCC 1.15448</strain>
    </source>
</reference>
<comment type="similarity">
    <text evidence="3">Belongs to the acyl carrier protein (ACP) family.</text>
</comment>
<name>A0A8J2UGT6_9BACT</name>
<evidence type="ECO:0000259" key="6">
    <source>
        <dbReference type="PROSITE" id="PS50075"/>
    </source>
</evidence>
<dbReference type="PANTHER" id="PTHR20863:SF76">
    <property type="entry name" value="CARRIER DOMAIN-CONTAINING PROTEIN"/>
    <property type="match status" value="1"/>
</dbReference>
<keyword evidence="1 3" id="KW-0596">Phosphopantetheine</keyword>
<dbReference type="InterPro" id="IPR036736">
    <property type="entry name" value="ACP-like_sf"/>
</dbReference>
<reference evidence="7" key="1">
    <citation type="journal article" date="2014" name="Int. J. Syst. Evol. Microbiol.">
        <title>Complete genome sequence of Corynebacterium casei LMG S-19264T (=DSM 44701T), isolated from a smear-ripened cheese.</title>
        <authorList>
            <consortium name="US DOE Joint Genome Institute (JGI-PGF)"/>
            <person name="Walter F."/>
            <person name="Albersmeier A."/>
            <person name="Kalinowski J."/>
            <person name="Ruckert C."/>
        </authorList>
    </citation>
    <scope>NUCLEOTIDE SEQUENCE</scope>
    <source>
        <strain evidence="7">CGMCC 1.15448</strain>
    </source>
</reference>
<dbReference type="SUPFAM" id="SSF47336">
    <property type="entry name" value="ACP-like"/>
    <property type="match status" value="1"/>
</dbReference>
<keyword evidence="2 3" id="KW-0597">Phosphoprotein</keyword>
<dbReference type="InterPro" id="IPR009081">
    <property type="entry name" value="PP-bd_ACP"/>
</dbReference>
<comment type="PTM">
    <text evidence="3">4'-phosphopantetheine is transferred from CoA to a specific serine of apo-ACP by AcpS. This modification is essential for activity because fatty acids are bound in thioester linkage to the sulfhydryl of the prosthetic group.</text>
</comment>
<sequence>MNSVVSKQSTITSKVKTIFHEKLGIDESAMADTANFHTDLGLDSLDVLETFMALEKEFGIKISDEDAEKLTTVGSVIEYITQHAH</sequence>
<keyword evidence="3" id="KW-0444">Lipid biosynthesis</keyword>
<keyword evidence="8" id="KW-1185">Reference proteome</keyword>
<dbReference type="Pfam" id="PF00550">
    <property type="entry name" value="PP-binding"/>
    <property type="match status" value="1"/>
</dbReference>
<evidence type="ECO:0000256" key="3">
    <source>
        <dbReference type="HAMAP-Rule" id="MF_01217"/>
    </source>
</evidence>
<dbReference type="EMBL" id="BMJC01000005">
    <property type="protein sequence ID" value="GGB15608.1"/>
    <property type="molecule type" value="Genomic_DNA"/>
</dbReference>
<keyword evidence="3" id="KW-0443">Lipid metabolism</keyword>
<evidence type="ECO:0000313" key="8">
    <source>
        <dbReference type="Proteomes" id="UP000607559"/>
    </source>
</evidence>
<protein>
    <recommendedName>
        <fullName evidence="3 4">Acyl carrier protein</fullName>
        <shortName evidence="3">ACP</shortName>
    </recommendedName>
</protein>
<dbReference type="UniPathway" id="UPA00094"/>
<dbReference type="InterPro" id="IPR003231">
    <property type="entry name" value="ACP"/>
</dbReference>
<evidence type="ECO:0000256" key="5">
    <source>
        <dbReference type="RuleBase" id="RU003545"/>
    </source>
</evidence>
<evidence type="ECO:0000256" key="1">
    <source>
        <dbReference type="ARBA" id="ARBA00022450"/>
    </source>
</evidence>
<dbReference type="HAMAP" id="MF_01217">
    <property type="entry name" value="Acyl_carrier"/>
    <property type="match status" value="1"/>
</dbReference>
<dbReference type="GO" id="GO:0005829">
    <property type="term" value="C:cytosol"/>
    <property type="evidence" value="ECO:0007669"/>
    <property type="project" value="TreeGrafter"/>
</dbReference>
<dbReference type="Gene3D" id="1.10.1200.10">
    <property type="entry name" value="ACP-like"/>
    <property type="match status" value="1"/>
</dbReference>
<comment type="caution">
    <text evidence="7">The sequence shown here is derived from an EMBL/GenBank/DDBJ whole genome shotgun (WGS) entry which is preliminary data.</text>
</comment>
<comment type="PTM">
    <text evidence="5">4'-phosphopantetheine is transferred from CoA to a specific serine of apo-ACP by acpS.</text>
</comment>
<comment type="pathway">
    <text evidence="3 5">Lipid metabolism; fatty acid biosynthesis.</text>
</comment>
<dbReference type="PROSITE" id="PS50075">
    <property type="entry name" value="CARRIER"/>
    <property type="match status" value="1"/>
</dbReference>
<dbReference type="RefSeq" id="WP_188935927.1">
    <property type="nucleotide sequence ID" value="NZ_BMJC01000005.1"/>
</dbReference>
<dbReference type="GO" id="GO:0000036">
    <property type="term" value="F:acyl carrier activity"/>
    <property type="evidence" value="ECO:0007669"/>
    <property type="project" value="UniProtKB-UniRule"/>
</dbReference>
<evidence type="ECO:0000313" key="7">
    <source>
        <dbReference type="EMBL" id="GGB15608.1"/>
    </source>
</evidence>
<organism evidence="7 8">
    <name type="scientific">Puia dinghuensis</name>
    <dbReference type="NCBI Taxonomy" id="1792502"/>
    <lineage>
        <taxon>Bacteria</taxon>
        <taxon>Pseudomonadati</taxon>
        <taxon>Bacteroidota</taxon>
        <taxon>Chitinophagia</taxon>
        <taxon>Chitinophagales</taxon>
        <taxon>Chitinophagaceae</taxon>
        <taxon>Puia</taxon>
    </lineage>
</organism>
<dbReference type="GO" id="GO:0016020">
    <property type="term" value="C:membrane"/>
    <property type="evidence" value="ECO:0007669"/>
    <property type="project" value="GOC"/>
</dbReference>